<organism evidence="1">
    <name type="scientific">uncultured bacterium</name>
    <name type="common">gcode 4</name>
    <dbReference type="NCBI Taxonomy" id="1234023"/>
    <lineage>
        <taxon>Bacteria</taxon>
        <taxon>environmental samples</taxon>
    </lineage>
</organism>
<accession>K2FFE1</accession>
<evidence type="ECO:0000313" key="1">
    <source>
        <dbReference type="EMBL" id="EKE29921.1"/>
    </source>
</evidence>
<proteinExistence type="predicted"/>
<gene>
    <name evidence="1" type="ORF">ACD_2C00073G0009</name>
</gene>
<sequence length="97" mass="11658">MISKLKSFHVKSTNKSIKNFVIQHVENINVDTANKAVNIMLDKKYSFNALRSTNLMWAFVEHIKSVYWKDYDVRFYTVVTRKWANREMQIPKNIHFF</sequence>
<reference evidence="1" key="1">
    <citation type="journal article" date="2012" name="Science">
        <title>Fermentation, hydrogen, and sulfur metabolism in multiple uncultivated bacterial phyla.</title>
        <authorList>
            <person name="Wrighton K.C."/>
            <person name="Thomas B.C."/>
            <person name="Sharon I."/>
            <person name="Miller C.S."/>
            <person name="Castelle C.J."/>
            <person name="VerBerkmoes N.C."/>
            <person name="Wilkins M.J."/>
            <person name="Hettich R.L."/>
            <person name="Lipton M.S."/>
            <person name="Williams K.H."/>
            <person name="Long P.E."/>
            <person name="Banfield J.F."/>
        </authorList>
    </citation>
    <scope>NUCLEOTIDE SEQUENCE [LARGE SCALE GENOMIC DNA]</scope>
</reference>
<dbReference type="AlphaFoldDB" id="K2FFE1"/>
<comment type="caution">
    <text evidence="1">The sequence shown here is derived from an EMBL/GenBank/DDBJ whole genome shotgun (WGS) entry which is preliminary data.</text>
</comment>
<name>K2FFE1_9BACT</name>
<dbReference type="EMBL" id="AMFJ01000073">
    <property type="protein sequence ID" value="EKE29921.1"/>
    <property type="molecule type" value="Genomic_DNA"/>
</dbReference>
<protein>
    <submittedName>
        <fullName evidence="1">Uncharacterized protein</fullName>
    </submittedName>
</protein>